<organism evidence="1 2">
    <name type="scientific">Vitis vinifera</name>
    <name type="common">Grape</name>
    <dbReference type="NCBI Taxonomy" id="29760"/>
    <lineage>
        <taxon>Eukaryota</taxon>
        <taxon>Viridiplantae</taxon>
        <taxon>Streptophyta</taxon>
        <taxon>Embryophyta</taxon>
        <taxon>Tracheophyta</taxon>
        <taxon>Spermatophyta</taxon>
        <taxon>Magnoliopsida</taxon>
        <taxon>eudicotyledons</taxon>
        <taxon>Gunneridae</taxon>
        <taxon>Pentapetalae</taxon>
        <taxon>rosids</taxon>
        <taxon>Vitales</taxon>
        <taxon>Vitaceae</taxon>
        <taxon>Viteae</taxon>
        <taxon>Vitis</taxon>
    </lineage>
</organism>
<accession>F6HMK8</accession>
<dbReference type="AlphaFoldDB" id="F6HMK8"/>
<evidence type="ECO:0000313" key="2">
    <source>
        <dbReference type="Proteomes" id="UP000009183"/>
    </source>
</evidence>
<gene>
    <name evidence="1" type="ORF">VIT_00s0246g00190</name>
</gene>
<proteinExistence type="predicted"/>
<evidence type="ECO:0000313" key="1">
    <source>
        <dbReference type="EMBL" id="CCB55913.1"/>
    </source>
</evidence>
<dbReference type="HOGENOM" id="CLU_3415664_0_0_1"/>
<protein>
    <submittedName>
        <fullName evidence="1">Uncharacterized protein</fullName>
    </submittedName>
</protein>
<dbReference type="InParanoid" id="F6HMK8"/>
<keyword evidence="2" id="KW-1185">Reference proteome</keyword>
<sequence length="27" mass="3186">MLAMYSGQIGSFSSRDLLLFFIMWELE</sequence>
<dbReference type="EMBL" id="FN595993">
    <property type="protein sequence ID" value="CCB55913.1"/>
    <property type="molecule type" value="Genomic_DNA"/>
</dbReference>
<name>F6HMK8_VITVI</name>
<dbReference type="STRING" id="29760.F6HMK8"/>
<dbReference type="Proteomes" id="UP000009183">
    <property type="component" value="Unassembled WGS sequence, unordered"/>
</dbReference>
<reference evidence="2" key="1">
    <citation type="journal article" date="2007" name="Nature">
        <title>The grapevine genome sequence suggests ancestral hexaploidization in major angiosperm phyla.</title>
        <authorList>
            <consortium name="The French-Italian Public Consortium for Grapevine Genome Characterization."/>
            <person name="Jaillon O."/>
            <person name="Aury J.-M."/>
            <person name="Noel B."/>
            <person name="Policriti A."/>
            <person name="Clepet C."/>
            <person name="Casagrande A."/>
            <person name="Choisne N."/>
            <person name="Aubourg S."/>
            <person name="Vitulo N."/>
            <person name="Jubin C."/>
            <person name="Vezzi A."/>
            <person name="Legeai F."/>
            <person name="Hugueney P."/>
            <person name="Dasilva C."/>
            <person name="Horner D."/>
            <person name="Mica E."/>
            <person name="Jublot D."/>
            <person name="Poulain J."/>
            <person name="Bruyere C."/>
            <person name="Billault A."/>
            <person name="Segurens B."/>
            <person name="Gouyvenoux M."/>
            <person name="Ugarte E."/>
            <person name="Cattonaro F."/>
            <person name="Anthouard V."/>
            <person name="Vico V."/>
            <person name="Del Fabbro C."/>
            <person name="Alaux M."/>
            <person name="Di Gaspero G."/>
            <person name="Dumas V."/>
            <person name="Felice N."/>
            <person name="Paillard S."/>
            <person name="Juman I."/>
            <person name="Moroldo M."/>
            <person name="Scalabrin S."/>
            <person name="Canaguier A."/>
            <person name="Le Clainche I."/>
            <person name="Malacrida G."/>
            <person name="Durand E."/>
            <person name="Pesole G."/>
            <person name="Laucou V."/>
            <person name="Chatelet P."/>
            <person name="Merdinoglu D."/>
            <person name="Delledonne M."/>
            <person name="Pezzotti M."/>
            <person name="Lecharny A."/>
            <person name="Scarpelli C."/>
            <person name="Artiguenave F."/>
            <person name="Pe M.E."/>
            <person name="Valle G."/>
            <person name="Morgante M."/>
            <person name="Caboche M."/>
            <person name="Adam-Blondon A.-F."/>
            <person name="Weissenbach J."/>
            <person name="Quetier F."/>
            <person name="Wincker P."/>
        </authorList>
    </citation>
    <scope>NUCLEOTIDE SEQUENCE [LARGE SCALE GENOMIC DNA]</scope>
    <source>
        <strain evidence="2">cv. Pinot noir / PN40024</strain>
    </source>
</reference>